<comment type="similarity">
    <text evidence="1">Belongs to the esterase D family.</text>
</comment>
<dbReference type="Gene3D" id="3.40.50.1820">
    <property type="entry name" value="alpha/beta hydrolase"/>
    <property type="match status" value="1"/>
</dbReference>
<reference evidence="4" key="1">
    <citation type="journal article" date="2019" name="Int. J. Syst. Evol. Microbiol.">
        <title>The Global Catalogue of Microorganisms (GCM) 10K type strain sequencing project: providing services to taxonomists for standard genome sequencing and annotation.</title>
        <authorList>
            <consortium name="The Broad Institute Genomics Platform"/>
            <consortium name="The Broad Institute Genome Sequencing Center for Infectious Disease"/>
            <person name="Wu L."/>
            <person name="Ma J."/>
        </authorList>
    </citation>
    <scope>NUCLEOTIDE SEQUENCE [LARGE SCALE GENOMIC DNA]</scope>
    <source>
        <strain evidence="4">KCTC 23098</strain>
    </source>
</reference>
<evidence type="ECO:0000313" key="4">
    <source>
        <dbReference type="Proteomes" id="UP001597560"/>
    </source>
</evidence>
<dbReference type="PANTHER" id="PTHR40841:SF2">
    <property type="entry name" value="SIDEROPHORE-DEGRADING ESTERASE (EUROFUNG)"/>
    <property type="match status" value="1"/>
</dbReference>
<organism evidence="3 4">
    <name type="scientific">Olivibacter jilunii</name>
    <dbReference type="NCBI Taxonomy" id="985016"/>
    <lineage>
        <taxon>Bacteria</taxon>
        <taxon>Pseudomonadati</taxon>
        <taxon>Bacteroidota</taxon>
        <taxon>Sphingobacteriia</taxon>
        <taxon>Sphingobacteriales</taxon>
        <taxon>Sphingobacteriaceae</taxon>
        <taxon>Olivibacter</taxon>
    </lineage>
</organism>
<evidence type="ECO:0000256" key="1">
    <source>
        <dbReference type="ARBA" id="ARBA00005622"/>
    </source>
</evidence>
<evidence type="ECO:0000256" key="2">
    <source>
        <dbReference type="ARBA" id="ARBA00022801"/>
    </source>
</evidence>
<comment type="caution">
    <text evidence="3">The sequence shown here is derived from an EMBL/GenBank/DDBJ whole genome shotgun (WGS) entry which is preliminary data.</text>
</comment>
<protein>
    <submittedName>
        <fullName evidence="3">Alpha/beta hydrolase</fullName>
    </submittedName>
</protein>
<accession>A0ABW6B5P9</accession>
<name>A0ABW6B5P9_9SPHI</name>
<evidence type="ECO:0000313" key="3">
    <source>
        <dbReference type="EMBL" id="MFD2964830.1"/>
    </source>
</evidence>
<dbReference type="InterPro" id="IPR029058">
    <property type="entry name" value="AB_hydrolase_fold"/>
</dbReference>
<dbReference type="PANTHER" id="PTHR40841">
    <property type="entry name" value="SIDEROPHORE TRIACETYLFUSARININE C ESTERASE"/>
    <property type="match status" value="1"/>
</dbReference>
<dbReference type="InterPro" id="IPR000801">
    <property type="entry name" value="Esterase-like"/>
</dbReference>
<dbReference type="InterPro" id="IPR052558">
    <property type="entry name" value="Siderophore_Hydrolase_D"/>
</dbReference>
<keyword evidence="2 3" id="KW-0378">Hydrolase</keyword>
<dbReference type="GO" id="GO:0016787">
    <property type="term" value="F:hydrolase activity"/>
    <property type="evidence" value="ECO:0007669"/>
    <property type="project" value="UniProtKB-KW"/>
</dbReference>
<dbReference type="EMBL" id="JBHUPA010000029">
    <property type="protein sequence ID" value="MFD2964830.1"/>
    <property type="molecule type" value="Genomic_DNA"/>
</dbReference>
<proteinExistence type="inferred from homology"/>
<keyword evidence="4" id="KW-1185">Reference proteome</keyword>
<dbReference type="RefSeq" id="WP_377613120.1">
    <property type="nucleotide sequence ID" value="NZ_JBHUPA010000029.1"/>
</dbReference>
<dbReference type="SUPFAM" id="SSF53474">
    <property type="entry name" value="alpha/beta-Hydrolases"/>
    <property type="match status" value="1"/>
</dbReference>
<sequence length="303" mass="34356">MIYLPTLKNLLKITGRLANNKKFHKSILSYVLACIGCLTACQPNSERKPESKSGFNLYSNEVKDTFSIYIQKPLEYEEKAKSTYPLVVVTDANFYFPMLAPIVHQFEQTGLMKPIILVGVGYDSLEKMDSLRVRDFLYPHSIASDEMQAEGGARRFQAFLANELLPGLADSLRLNTDKVLLGHSFGGYFSLLTYFEQVRSGASNFNKFVSASPTIWYNDFYLNRLTDSLKNNGKQDSTAIYLSVGGLEDSVWYVKPAEVMAEKLNSDAVKNLDCTSITYREMDHMDVGLFSFIHALKNWYKQD</sequence>
<dbReference type="Pfam" id="PF00756">
    <property type="entry name" value="Esterase"/>
    <property type="match status" value="1"/>
</dbReference>
<dbReference type="Proteomes" id="UP001597560">
    <property type="component" value="Unassembled WGS sequence"/>
</dbReference>
<gene>
    <name evidence="3" type="ORF">ACFS6J_23725</name>
</gene>